<dbReference type="PANTHER" id="PTHR43030">
    <property type="entry name" value="PHOSPHOENOLPYRUVATE SYNTHASE"/>
    <property type="match status" value="1"/>
</dbReference>
<comment type="caution">
    <text evidence="5">The sequence shown here is derived from an EMBL/GenBank/DDBJ whole genome shotgun (WGS) entry which is preliminary data.</text>
</comment>
<dbReference type="InterPro" id="IPR036637">
    <property type="entry name" value="Phosphohistidine_dom_sf"/>
</dbReference>
<dbReference type="Proteomes" id="UP000178873">
    <property type="component" value="Unassembled WGS sequence"/>
</dbReference>
<dbReference type="SUPFAM" id="SSF52009">
    <property type="entry name" value="Phosphohistidine domain"/>
    <property type="match status" value="1"/>
</dbReference>
<evidence type="ECO:0000256" key="1">
    <source>
        <dbReference type="ARBA" id="ARBA00007837"/>
    </source>
</evidence>
<dbReference type="InterPro" id="IPR018274">
    <property type="entry name" value="PEP_util_AS"/>
</dbReference>
<dbReference type="InterPro" id="IPR008279">
    <property type="entry name" value="PEP-util_enz_mobile_dom"/>
</dbReference>
<dbReference type="GO" id="GO:0005524">
    <property type="term" value="F:ATP binding"/>
    <property type="evidence" value="ECO:0007669"/>
    <property type="project" value="UniProtKB-KW"/>
</dbReference>
<dbReference type="STRING" id="1802301.A2664_03660"/>
<sequence>MFETRAVRPYYTAAHIGFFAKTFFDFAGFEYKNVIYLVSPDMSNRAYFDVEEMNQAGEYFRKVWEDPERIKSLLTDVRKTLFTEAKEMEEWAWKQVWKEKETLALLVDVQTLFNQMLKTLARMFISNPQHVKSLEEKITTLLDKYQEKDKLLRASTYWPEDLPWAQEEKEIEEAYKRWSILSVDAQNILLQKFVTQYGWFNEIEGEKPFDADHYREKILSFVKEGVKTPDIPVPPEILNLGRLIGELGCLRFWTRYHFMHLRYHLKKILEELVFRSKQPDLEFATVEEMIAFFSGQKIDMEEIRRRKSGYVSILNNRWAVLLTGEEADKYKKLVAEDFSAVSTFKGSVANKGKVIGRVRVVSFVTSDYNEQVSAFQKGEILVTGMTRPQIVHLCAKAAAIVTDEGGITSHAAVVARELNVPAVIGTQIATKILQTGDLVEVDAEKGVVTILKRAEEK</sequence>
<name>A0A1G2M1E5_9BACT</name>
<dbReference type="Gene3D" id="3.50.30.10">
    <property type="entry name" value="Phosphohistidine domain"/>
    <property type="match status" value="1"/>
</dbReference>
<evidence type="ECO:0000256" key="2">
    <source>
        <dbReference type="ARBA" id="ARBA00022741"/>
    </source>
</evidence>
<reference evidence="5 6" key="1">
    <citation type="journal article" date="2016" name="Nat. Commun.">
        <title>Thousands of microbial genomes shed light on interconnected biogeochemical processes in an aquifer system.</title>
        <authorList>
            <person name="Anantharaman K."/>
            <person name="Brown C.T."/>
            <person name="Hug L.A."/>
            <person name="Sharon I."/>
            <person name="Castelle C.J."/>
            <person name="Probst A.J."/>
            <person name="Thomas B.C."/>
            <person name="Singh A."/>
            <person name="Wilkins M.J."/>
            <person name="Karaoz U."/>
            <person name="Brodie E.L."/>
            <person name="Williams K.H."/>
            <person name="Hubbard S.S."/>
            <person name="Banfield J.F."/>
        </authorList>
    </citation>
    <scope>NUCLEOTIDE SEQUENCE [LARGE SCALE GENOMIC DNA]</scope>
</reference>
<evidence type="ECO:0000313" key="5">
    <source>
        <dbReference type="EMBL" id="OHA17687.1"/>
    </source>
</evidence>
<dbReference type="PROSITE" id="PS00370">
    <property type="entry name" value="PEP_ENZYMES_PHOS_SITE"/>
    <property type="match status" value="1"/>
</dbReference>
<dbReference type="InterPro" id="IPR006319">
    <property type="entry name" value="PEP_synth"/>
</dbReference>
<proteinExistence type="inferred from homology"/>
<evidence type="ECO:0000313" key="6">
    <source>
        <dbReference type="Proteomes" id="UP000178873"/>
    </source>
</evidence>
<feature type="domain" description="PEP-utilising enzyme mobile" evidence="4">
    <location>
        <begin position="375"/>
        <end position="446"/>
    </location>
</feature>
<gene>
    <name evidence="5" type="ORF">A2664_03660</name>
</gene>
<evidence type="ECO:0000256" key="3">
    <source>
        <dbReference type="ARBA" id="ARBA00022840"/>
    </source>
</evidence>
<dbReference type="AlphaFoldDB" id="A0A1G2M1E5"/>
<dbReference type="PANTHER" id="PTHR43030:SF1">
    <property type="entry name" value="PHOSPHOENOLPYRUVATE SYNTHASE"/>
    <property type="match status" value="1"/>
</dbReference>
<dbReference type="Pfam" id="PF00391">
    <property type="entry name" value="PEP-utilizers"/>
    <property type="match status" value="1"/>
</dbReference>
<keyword evidence="3" id="KW-0067">ATP-binding</keyword>
<dbReference type="EMBL" id="MHRF01000013">
    <property type="protein sequence ID" value="OHA17687.1"/>
    <property type="molecule type" value="Genomic_DNA"/>
</dbReference>
<protein>
    <recommendedName>
        <fullName evidence="4">PEP-utilising enzyme mobile domain-containing protein</fullName>
    </recommendedName>
</protein>
<organism evidence="5 6">
    <name type="scientific">Candidatus Taylorbacteria bacterium RIFCSPHIGHO2_01_FULL_46_22b</name>
    <dbReference type="NCBI Taxonomy" id="1802301"/>
    <lineage>
        <taxon>Bacteria</taxon>
        <taxon>Candidatus Tayloriibacteriota</taxon>
    </lineage>
</organism>
<dbReference type="GO" id="GO:0008986">
    <property type="term" value="F:pyruvate, water dikinase activity"/>
    <property type="evidence" value="ECO:0007669"/>
    <property type="project" value="InterPro"/>
</dbReference>
<keyword evidence="2" id="KW-0547">Nucleotide-binding</keyword>
<comment type="similarity">
    <text evidence="1">Belongs to the PEP-utilizing enzyme family.</text>
</comment>
<evidence type="ECO:0000259" key="4">
    <source>
        <dbReference type="Pfam" id="PF00391"/>
    </source>
</evidence>
<accession>A0A1G2M1E5</accession>